<dbReference type="Gene3D" id="3.90.1590.10">
    <property type="entry name" value="glutathione-dependent formaldehyde- activating enzyme (gfa)"/>
    <property type="match status" value="1"/>
</dbReference>
<dbReference type="Proteomes" id="UP000053617">
    <property type="component" value="Unassembled WGS sequence"/>
</dbReference>
<feature type="binding site" evidence="5">
    <location>
        <position position="29"/>
    </location>
    <ligand>
        <name>Zn(2+)</name>
        <dbReference type="ChEBI" id="CHEBI:29105"/>
        <label>1</label>
        <note>structural</note>
    </ligand>
</feature>
<comment type="similarity">
    <text evidence="1 5">Belongs to the Gfa family.</text>
</comment>
<dbReference type="PIRSF" id="PIRSF033318">
    <property type="entry name" value="Formald_GSH"/>
    <property type="match status" value="1"/>
</dbReference>
<dbReference type="EC" id="4.4.1.22" evidence="5"/>
<feature type="binding site" evidence="5">
    <location>
        <position position="95"/>
    </location>
    <ligand>
        <name>Zn(2+)</name>
        <dbReference type="ChEBI" id="CHEBI:29105"/>
        <label>1</label>
        <note>structural</note>
    </ligand>
</feature>
<feature type="domain" description="CENP-V/GFA" evidence="6">
    <location>
        <begin position="20"/>
        <end position="166"/>
    </location>
</feature>
<evidence type="ECO:0000313" key="7">
    <source>
        <dbReference type="EMBL" id="KIX05230.1"/>
    </source>
</evidence>
<dbReference type="VEuPathDB" id="FungiDB:Z518_06102"/>
<gene>
    <name evidence="7" type="ORF">Z518_06102</name>
</gene>
<organism evidence="7 8">
    <name type="scientific">Rhinocladiella mackenziei CBS 650.93</name>
    <dbReference type="NCBI Taxonomy" id="1442369"/>
    <lineage>
        <taxon>Eukaryota</taxon>
        <taxon>Fungi</taxon>
        <taxon>Dikarya</taxon>
        <taxon>Ascomycota</taxon>
        <taxon>Pezizomycotina</taxon>
        <taxon>Eurotiomycetes</taxon>
        <taxon>Chaetothyriomycetidae</taxon>
        <taxon>Chaetothyriales</taxon>
        <taxon>Herpotrichiellaceae</taxon>
        <taxon>Rhinocladiella</taxon>
    </lineage>
</organism>
<dbReference type="GO" id="GO:0051907">
    <property type="term" value="F:S-(hydroxymethyl)glutathione synthase activity"/>
    <property type="evidence" value="ECO:0007669"/>
    <property type="project" value="UniProtKB-UniRule"/>
</dbReference>
<dbReference type="PROSITE" id="PS51891">
    <property type="entry name" value="CENP_V_GFA"/>
    <property type="match status" value="1"/>
</dbReference>
<evidence type="ECO:0000259" key="6">
    <source>
        <dbReference type="PROSITE" id="PS51891"/>
    </source>
</evidence>
<comment type="pathway">
    <text evidence="5">One-carbon metabolism; formaldehyde degradation; formate from formaldehyde (glutathione route): step 1/3.</text>
</comment>
<feature type="binding site" evidence="5">
    <location>
        <position position="50"/>
    </location>
    <ligand>
        <name>Zn(2+)</name>
        <dbReference type="ChEBI" id="CHEBI:29105"/>
        <label>2</label>
        <note>catalytic</note>
    </ligand>
</feature>
<evidence type="ECO:0000256" key="4">
    <source>
        <dbReference type="ARBA" id="ARBA00023239"/>
    </source>
</evidence>
<evidence type="ECO:0000256" key="5">
    <source>
        <dbReference type="HAMAP-Rule" id="MF_03142"/>
    </source>
</evidence>
<dbReference type="InterPro" id="IPR011057">
    <property type="entry name" value="Mss4-like_sf"/>
</dbReference>
<feature type="binding site" evidence="5">
    <location>
        <position position="53"/>
    </location>
    <ligand>
        <name>Zn(2+)</name>
        <dbReference type="ChEBI" id="CHEBI:29105"/>
        <label>2</label>
        <note>catalytic</note>
    </ligand>
</feature>
<dbReference type="GO" id="GO:0008270">
    <property type="term" value="F:zinc ion binding"/>
    <property type="evidence" value="ECO:0007669"/>
    <property type="project" value="UniProtKB-UniRule"/>
</dbReference>
<dbReference type="HAMAP" id="MF_00723">
    <property type="entry name" value="Formald_GSH"/>
    <property type="match status" value="1"/>
</dbReference>
<protein>
    <recommendedName>
        <fullName evidence="5">Putative glutathione-dependent formaldehyde-activating enzyme</fullName>
        <ecNumber evidence="5">4.4.1.22</ecNumber>
    </recommendedName>
    <alternativeName>
        <fullName evidence="5">S-(hydroxymethyl)glutathione synthase</fullName>
    </alternativeName>
</protein>
<dbReference type="Pfam" id="PF04828">
    <property type="entry name" value="GFA"/>
    <property type="match status" value="1"/>
</dbReference>
<keyword evidence="8" id="KW-1185">Reference proteome</keyword>
<feature type="binding site" evidence="5">
    <location>
        <position position="27"/>
    </location>
    <ligand>
        <name>Zn(2+)</name>
        <dbReference type="ChEBI" id="CHEBI:29105"/>
        <label>1</label>
        <note>structural</note>
    </ligand>
</feature>
<keyword evidence="3 5" id="KW-0862">Zinc</keyword>
<sequence>MAPSLHPLIDNGLTKSTDNFPGGKLHCHCRSNPVEVTLKGNVLHNHACGCSQCWKPSGALFSIVGVIPVDNLTVTANGDKLSVVDKNATILRNACRDCGVHMFGRIEKDHAFKGLDFVHVELSDEKGWQEPQFAAFVSSLIEQGYDPNKMSEVRDRLRAIGLEPYDALSPPLMDALATYAAEKAGVKGRL</sequence>
<dbReference type="PANTHER" id="PTHR33337:SF40">
    <property type="entry name" value="CENP-V_GFA DOMAIN-CONTAINING PROTEIN-RELATED"/>
    <property type="match status" value="1"/>
</dbReference>
<dbReference type="OrthoDB" id="3446116at2759"/>
<dbReference type="InterPro" id="IPR006913">
    <property type="entry name" value="CENP-V/GFA"/>
</dbReference>
<proteinExistence type="inferred from homology"/>
<keyword evidence="4 5" id="KW-0456">Lyase</keyword>
<evidence type="ECO:0000313" key="8">
    <source>
        <dbReference type="Proteomes" id="UP000053617"/>
    </source>
</evidence>
<dbReference type="InterPro" id="IPR014185">
    <property type="entry name" value="Formald_GSH"/>
</dbReference>
<dbReference type="NCBIfam" id="TIGR02820">
    <property type="entry name" value="formald_GSH"/>
    <property type="match status" value="1"/>
</dbReference>
<dbReference type="AlphaFoldDB" id="A0A0D2J839"/>
<evidence type="ECO:0000256" key="2">
    <source>
        <dbReference type="ARBA" id="ARBA00022723"/>
    </source>
</evidence>
<keyword evidence="2 5" id="KW-0479">Metal-binding</keyword>
<feature type="binding site" evidence="5">
    <location>
        <position position="48"/>
    </location>
    <ligand>
        <name>Zn(2+)</name>
        <dbReference type="ChEBI" id="CHEBI:29105"/>
        <label>2</label>
        <note>catalytic</note>
    </ligand>
</feature>
<dbReference type="EMBL" id="KN847478">
    <property type="protein sequence ID" value="KIX05230.1"/>
    <property type="molecule type" value="Genomic_DNA"/>
</dbReference>
<accession>A0A0D2J839</accession>
<reference evidence="7 8" key="1">
    <citation type="submission" date="2015-01" db="EMBL/GenBank/DDBJ databases">
        <title>The Genome Sequence of Rhinocladiella mackenzie CBS 650.93.</title>
        <authorList>
            <consortium name="The Broad Institute Genomics Platform"/>
            <person name="Cuomo C."/>
            <person name="de Hoog S."/>
            <person name="Gorbushina A."/>
            <person name="Stielow B."/>
            <person name="Teixiera M."/>
            <person name="Abouelleil A."/>
            <person name="Chapman S.B."/>
            <person name="Priest M."/>
            <person name="Young S.K."/>
            <person name="Wortman J."/>
            <person name="Nusbaum C."/>
            <person name="Birren B."/>
        </authorList>
    </citation>
    <scope>NUCLEOTIDE SEQUENCE [LARGE SCALE GENOMIC DNA]</scope>
    <source>
        <strain evidence="7 8">CBS 650.93</strain>
    </source>
</reference>
<dbReference type="HOGENOM" id="CLU_090716_0_0_1"/>
<name>A0A0D2J839_9EURO</name>
<dbReference type="GeneID" id="25294173"/>
<dbReference type="GO" id="GO:0046294">
    <property type="term" value="P:formaldehyde catabolic process"/>
    <property type="evidence" value="ECO:0007669"/>
    <property type="project" value="UniProtKB-UniRule"/>
</dbReference>
<dbReference type="STRING" id="1442369.A0A0D2J839"/>
<feature type="binding site" evidence="5">
    <location>
        <position position="98"/>
    </location>
    <ligand>
        <name>Zn(2+)</name>
        <dbReference type="ChEBI" id="CHEBI:29105"/>
        <label>1</label>
        <note>structural</note>
    </ligand>
</feature>
<dbReference type="SUPFAM" id="SSF51316">
    <property type="entry name" value="Mss4-like"/>
    <property type="match status" value="1"/>
</dbReference>
<evidence type="ECO:0000256" key="3">
    <source>
        <dbReference type="ARBA" id="ARBA00022833"/>
    </source>
</evidence>
<evidence type="ECO:0000256" key="1">
    <source>
        <dbReference type="ARBA" id="ARBA00005495"/>
    </source>
</evidence>
<comment type="catalytic activity">
    <reaction evidence="5">
        <text>S-(hydroxymethyl)glutathione = glutathione + formaldehyde</text>
        <dbReference type="Rhea" id="RHEA:22488"/>
        <dbReference type="ChEBI" id="CHEBI:16842"/>
        <dbReference type="ChEBI" id="CHEBI:57925"/>
        <dbReference type="ChEBI" id="CHEBI:58758"/>
        <dbReference type="EC" id="4.4.1.22"/>
    </reaction>
</comment>
<dbReference type="PANTHER" id="PTHR33337">
    <property type="entry name" value="GFA DOMAIN-CONTAINING PROTEIN"/>
    <property type="match status" value="1"/>
</dbReference>
<comment type="cofactor">
    <cofactor evidence="5">
        <name>Zn(2+)</name>
        <dbReference type="ChEBI" id="CHEBI:29105"/>
    </cofactor>
    <text evidence="5">Binds 2 Zn(2+) ions per subunit.</text>
</comment>
<dbReference type="UniPathway" id="UPA00562">
    <property type="reaction ID" value="UER00621"/>
</dbReference>
<dbReference type="RefSeq" id="XP_013272366.1">
    <property type="nucleotide sequence ID" value="XM_013416912.1"/>
</dbReference>
<comment type="function">
    <text evidence="5">Catalyzes the condensation of formaldehyde and glutathione to S-hydroxymethylglutathione.</text>
</comment>
<dbReference type="NCBIfam" id="NF003829">
    <property type="entry name" value="PRK05417.1"/>
    <property type="match status" value="1"/>
</dbReference>